<dbReference type="GO" id="GO:0003723">
    <property type="term" value="F:RNA binding"/>
    <property type="evidence" value="ECO:0007669"/>
    <property type="project" value="InterPro"/>
</dbReference>
<accession>A0A250VLD9</accession>
<feature type="compositionally biased region" description="Polar residues" evidence="1">
    <location>
        <begin position="102"/>
        <end position="114"/>
    </location>
</feature>
<dbReference type="InterPro" id="IPR036388">
    <property type="entry name" value="WH-like_DNA-bd_sf"/>
</dbReference>
<reference evidence="4" key="1">
    <citation type="submission" date="2017-05" db="EMBL/GenBank/DDBJ databases">
        <title>Streptomyces olivochromogenes NBRC 3561 whole genome shotgun sequence.</title>
        <authorList>
            <person name="Dohra H."/>
            <person name="Kodani S."/>
        </authorList>
    </citation>
    <scope>NUCLEOTIDE SEQUENCE [LARGE SCALE GENOMIC DNA]</scope>
    <source>
        <strain evidence="4">NBRC 3561</strain>
    </source>
</reference>
<keyword evidence="4" id="KW-1185">Reference proteome</keyword>
<comment type="caution">
    <text evidence="3">The sequence shown here is derived from an EMBL/GenBank/DDBJ whole genome shotgun (WGS) entry which is preliminary data.</text>
</comment>
<dbReference type="InterPro" id="IPR005561">
    <property type="entry name" value="ANTAR"/>
</dbReference>
<organism evidence="3 4">
    <name type="scientific">Streptomyces olivochromogenes</name>
    <dbReference type="NCBI Taxonomy" id="1963"/>
    <lineage>
        <taxon>Bacteria</taxon>
        <taxon>Bacillati</taxon>
        <taxon>Actinomycetota</taxon>
        <taxon>Actinomycetes</taxon>
        <taxon>Kitasatosporales</taxon>
        <taxon>Streptomycetaceae</taxon>
        <taxon>Streptomyces</taxon>
    </lineage>
</organism>
<proteinExistence type="predicted"/>
<feature type="compositionally biased region" description="Basic and acidic residues" evidence="1">
    <location>
        <begin position="123"/>
        <end position="134"/>
    </location>
</feature>
<protein>
    <submittedName>
        <fullName evidence="3">ANTAR domain-containing protein</fullName>
    </submittedName>
</protein>
<dbReference type="Pfam" id="PF03861">
    <property type="entry name" value="ANTAR"/>
    <property type="match status" value="1"/>
</dbReference>
<sequence length="134" mass="14554">MSDDAEQDLRTEVVQLKRAMRTRPVIDLARGVLMASFGLSAADAWNVLVEVSQHTNTKVHHVAEDLVGAVNGDPLPDPLRQHVSAAVAEVLGPHAPNHPRTEWTSLVDRTSQAGGDNDTPPMSDRHRDLSSDPL</sequence>
<gene>
    <name evidence="3" type="ORF">SO3561_06449</name>
</gene>
<evidence type="ECO:0000256" key="1">
    <source>
        <dbReference type="SAM" id="MobiDB-lite"/>
    </source>
</evidence>
<evidence type="ECO:0000313" key="3">
    <source>
        <dbReference type="EMBL" id="GAX54896.1"/>
    </source>
</evidence>
<dbReference type="InterPro" id="IPR011006">
    <property type="entry name" value="CheY-like_superfamily"/>
</dbReference>
<dbReference type="SUPFAM" id="SSF52172">
    <property type="entry name" value="CheY-like"/>
    <property type="match status" value="1"/>
</dbReference>
<feature type="region of interest" description="Disordered" evidence="1">
    <location>
        <begin position="92"/>
        <end position="134"/>
    </location>
</feature>
<dbReference type="EMBL" id="BDQI01000016">
    <property type="protein sequence ID" value="GAX54896.1"/>
    <property type="molecule type" value="Genomic_DNA"/>
</dbReference>
<name>A0A250VLD9_STROL</name>
<evidence type="ECO:0000313" key="4">
    <source>
        <dbReference type="Proteomes" id="UP000217446"/>
    </source>
</evidence>
<dbReference type="RefSeq" id="WP_235613722.1">
    <property type="nucleotide sequence ID" value="NZ_BDQI01000016.1"/>
</dbReference>
<feature type="domain" description="ANTAR" evidence="2">
    <location>
        <begin position="6"/>
        <end position="67"/>
    </location>
</feature>
<dbReference type="Proteomes" id="UP000217446">
    <property type="component" value="Unassembled WGS sequence"/>
</dbReference>
<dbReference type="SMART" id="SM01012">
    <property type="entry name" value="ANTAR"/>
    <property type="match status" value="1"/>
</dbReference>
<dbReference type="Gene3D" id="1.10.10.10">
    <property type="entry name" value="Winged helix-like DNA-binding domain superfamily/Winged helix DNA-binding domain"/>
    <property type="match status" value="1"/>
</dbReference>
<dbReference type="PROSITE" id="PS50921">
    <property type="entry name" value="ANTAR"/>
    <property type="match status" value="1"/>
</dbReference>
<evidence type="ECO:0000259" key="2">
    <source>
        <dbReference type="PROSITE" id="PS50921"/>
    </source>
</evidence>
<dbReference type="AlphaFoldDB" id="A0A250VLD9"/>